<evidence type="ECO:0000256" key="7">
    <source>
        <dbReference type="ARBA" id="ARBA00035366"/>
    </source>
</evidence>
<evidence type="ECO:0000256" key="1">
    <source>
        <dbReference type="ARBA" id="ARBA00002500"/>
    </source>
</evidence>
<dbReference type="InterPro" id="IPR012678">
    <property type="entry name" value="Ribosomal_uL23/eL15/eS24_sf"/>
</dbReference>
<evidence type="ECO:0000256" key="5">
    <source>
        <dbReference type="ARBA" id="ARBA00022980"/>
    </source>
</evidence>
<evidence type="ECO:0000313" key="10">
    <source>
        <dbReference type="EMBL" id="GMN49446.1"/>
    </source>
</evidence>
<protein>
    <recommendedName>
        <fullName evidence="8">Large ribosomal subunit protein uL23m</fullName>
    </recommendedName>
    <alternativeName>
        <fullName evidence="7">50S ribosomal protein L23, chloroplastic</fullName>
    </alternativeName>
</protein>
<keyword evidence="4" id="KW-0694">RNA-binding</keyword>
<dbReference type="PANTHER" id="PTHR12059">
    <property type="entry name" value="RIBOSOMAL PROTEIN L23-RELATED"/>
    <property type="match status" value="1"/>
</dbReference>
<accession>A0AA88AVT4</accession>
<dbReference type="InterPro" id="IPR012677">
    <property type="entry name" value="Nucleotide-bd_a/b_plait_sf"/>
</dbReference>
<proteinExistence type="inferred from homology"/>
<keyword evidence="11" id="KW-1185">Reference proteome</keyword>
<dbReference type="GO" id="GO:0032543">
    <property type="term" value="P:mitochondrial translation"/>
    <property type="evidence" value="ECO:0007669"/>
    <property type="project" value="TreeGrafter"/>
</dbReference>
<sequence>MPASSNNARDIALKTIPSASKTEIKRVLQSVYGFEVEKVRTLNMQGKKKHRGRVLVAKPNYKKAYVTLKDSPTIPPVLFPFRSMEDESKSVKKQ</sequence>
<gene>
    <name evidence="10" type="ORF">TIFTF001_018604</name>
</gene>
<keyword evidence="5 9" id="KW-0689">Ribosomal protein</keyword>
<keyword evidence="3" id="KW-0699">rRNA-binding</keyword>
<evidence type="ECO:0000256" key="2">
    <source>
        <dbReference type="ARBA" id="ARBA00006700"/>
    </source>
</evidence>
<dbReference type="GO" id="GO:0019843">
    <property type="term" value="F:rRNA binding"/>
    <property type="evidence" value="ECO:0007669"/>
    <property type="project" value="UniProtKB-KW"/>
</dbReference>
<evidence type="ECO:0000256" key="3">
    <source>
        <dbReference type="ARBA" id="ARBA00022730"/>
    </source>
</evidence>
<dbReference type="AlphaFoldDB" id="A0AA88AVT4"/>
<dbReference type="GO" id="GO:0005762">
    <property type="term" value="C:mitochondrial large ribosomal subunit"/>
    <property type="evidence" value="ECO:0007669"/>
    <property type="project" value="TreeGrafter"/>
</dbReference>
<dbReference type="GO" id="GO:0003735">
    <property type="term" value="F:structural constituent of ribosome"/>
    <property type="evidence" value="ECO:0007669"/>
    <property type="project" value="InterPro"/>
</dbReference>
<dbReference type="Gene3D" id="3.30.70.330">
    <property type="match status" value="1"/>
</dbReference>
<name>A0AA88AVT4_FICCA</name>
<dbReference type="InterPro" id="IPR001014">
    <property type="entry name" value="Ribosomal_uL23_CS"/>
</dbReference>
<dbReference type="SUPFAM" id="SSF54189">
    <property type="entry name" value="Ribosomal proteins S24e, L23 and L15e"/>
    <property type="match status" value="1"/>
</dbReference>
<dbReference type="EMBL" id="BTGU01000031">
    <property type="protein sequence ID" value="GMN49446.1"/>
    <property type="molecule type" value="Genomic_DNA"/>
</dbReference>
<comment type="caution">
    <text evidence="10">The sequence shown here is derived from an EMBL/GenBank/DDBJ whole genome shotgun (WGS) entry which is preliminary data.</text>
</comment>
<evidence type="ECO:0000256" key="4">
    <source>
        <dbReference type="ARBA" id="ARBA00022884"/>
    </source>
</evidence>
<reference evidence="10" key="1">
    <citation type="submission" date="2023-07" db="EMBL/GenBank/DDBJ databases">
        <title>draft genome sequence of fig (Ficus carica).</title>
        <authorList>
            <person name="Takahashi T."/>
            <person name="Nishimura K."/>
        </authorList>
    </citation>
    <scope>NUCLEOTIDE SEQUENCE</scope>
</reference>
<comment type="function">
    <text evidence="1">Binds to 23S rRNA.</text>
</comment>
<evidence type="ECO:0000256" key="8">
    <source>
        <dbReference type="ARBA" id="ARBA00039977"/>
    </source>
</evidence>
<evidence type="ECO:0000313" key="11">
    <source>
        <dbReference type="Proteomes" id="UP001187192"/>
    </source>
</evidence>
<dbReference type="InterPro" id="IPR013025">
    <property type="entry name" value="Ribosomal_uL23-like"/>
</dbReference>
<evidence type="ECO:0000256" key="9">
    <source>
        <dbReference type="RuleBase" id="RU003934"/>
    </source>
</evidence>
<organism evidence="10 11">
    <name type="scientific">Ficus carica</name>
    <name type="common">Common fig</name>
    <dbReference type="NCBI Taxonomy" id="3494"/>
    <lineage>
        <taxon>Eukaryota</taxon>
        <taxon>Viridiplantae</taxon>
        <taxon>Streptophyta</taxon>
        <taxon>Embryophyta</taxon>
        <taxon>Tracheophyta</taxon>
        <taxon>Spermatophyta</taxon>
        <taxon>Magnoliopsida</taxon>
        <taxon>eudicotyledons</taxon>
        <taxon>Gunneridae</taxon>
        <taxon>Pentapetalae</taxon>
        <taxon>rosids</taxon>
        <taxon>fabids</taxon>
        <taxon>Rosales</taxon>
        <taxon>Moraceae</taxon>
        <taxon>Ficeae</taxon>
        <taxon>Ficus</taxon>
    </lineage>
</organism>
<dbReference type="PANTHER" id="PTHR12059:SF5">
    <property type="entry name" value="LARGE RIBOSOMAL SUBUNIT PROTEIN UL23M"/>
    <property type="match status" value="1"/>
</dbReference>
<keyword evidence="6 9" id="KW-0687">Ribonucleoprotein</keyword>
<dbReference type="Proteomes" id="UP001187192">
    <property type="component" value="Unassembled WGS sequence"/>
</dbReference>
<evidence type="ECO:0000256" key="6">
    <source>
        <dbReference type="ARBA" id="ARBA00023274"/>
    </source>
</evidence>
<dbReference type="GO" id="GO:0003729">
    <property type="term" value="F:mRNA binding"/>
    <property type="evidence" value="ECO:0007669"/>
    <property type="project" value="UniProtKB-ARBA"/>
</dbReference>
<comment type="similarity">
    <text evidence="2 9">Belongs to the universal ribosomal protein uL23 family.</text>
</comment>
<dbReference type="Pfam" id="PF00276">
    <property type="entry name" value="Ribosomal_L23"/>
    <property type="match status" value="1"/>
</dbReference>
<dbReference type="PROSITE" id="PS00050">
    <property type="entry name" value="RIBOSOMAL_L23"/>
    <property type="match status" value="1"/>
</dbReference>